<evidence type="ECO:0000313" key="1">
    <source>
        <dbReference type="EMBL" id="ERK61373.1"/>
    </source>
</evidence>
<sequence length="39" mass="4333">MSEVLRMQGLVEEARDMDRTITSSSSLALCGSSFSTWFC</sequence>
<dbReference type="EMBL" id="ACVN02000054">
    <property type="protein sequence ID" value="ERK61373.1"/>
    <property type="molecule type" value="Genomic_DNA"/>
</dbReference>
<dbReference type="AlphaFoldDB" id="U2S6T6"/>
<proteinExistence type="predicted"/>
<reference evidence="1" key="1">
    <citation type="submission" date="2013-08" db="EMBL/GenBank/DDBJ databases">
        <authorList>
            <person name="Durkin A.S."/>
            <person name="Haft D.R."/>
            <person name="McCorrison J."/>
            <person name="Torralba M."/>
            <person name="Gillis M."/>
            <person name="Haft D.H."/>
            <person name="Methe B."/>
            <person name="Sutton G."/>
            <person name="Nelson K.E."/>
        </authorList>
    </citation>
    <scope>NUCLEOTIDE SEQUENCE [LARGE SCALE GENOMIC DNA]</scope>
    <source>
        <strain evidence="1">F0233</strain>
    </source>
</reference>
<keyword evidence="2" id="KW-1185">Reference proteome</keyword>
<accession>U2S6T6</accession>
<dbReference type="Proteomes" id="UP000017052">
    <property type="component" value="Unassembled WGS sequence"/>
</dbReference>
<comment type="caution">
    <text evidence="1">The sequence shown here is derived from an EMBL/GenBank/DDBJ whole genome shotgun (WGS) entry which is preliminary data.</text>
</comment>
<protein>
    <submittedName>
        <fullName evidence="1">Uncharacterized protein</fullName>
    </submittedName>
</protein>
<organism evidence="1 2">
    <name type="scientific">Propionibacterium acidifaciens F0233</name>
    <dbReference type="NCBI Taxonomy" id="553198"/>
    <lineage>
        <taxon>Bacteria</taxon>
        <taxon>Bacillati</taxon>
        <taxon>Actinomycetota</taxon>
        <taxon>Actinomycetes</taxon>
        <taxon>Propionibacteriales</taxon>
        <taxon>Propionibacteriaceae</taxon>
        <taxon>Propionibacterium</taxon>
    </lineage>
</organism>
<gene>
    <name evidence="1" type="ORF">HMPREF0682_2315</name>
</gene>
<name>U2S6T6_9ACTN</name>
<evidence type="ECO:0000313" key="2">
    <source>
        <dbReference type="Proteomes" id="UP000017052"/>
    </source>
</evidence>